<evidence type="ECO:0000313" key="2">
    <source>
        <dbReference type="Proteomes" id="UP000219621"/>
    </source>
</evidence>
<keyword evidence="2" id="KW-1185">Reference proteome</keyword>
<name>A0A286GYR1_9PROT</name>
<evidence type="ECO:0000313" key="1">
    <source>
        <dbReference type="EMBL" id="SOE00653.1"/>
    </source>
</evidence>
<dbReference type="EMBL" id="OCNJ01000013">
    <property type="protein sequence ID" value="SOE00653.1"/>
    <property type="molecule type" value="Genomic_DNA"/>
</dbReference>
<sequence length="198" mass="20922">MTEILERIAQHHRLVILRCLTERPREEITRLLIVWTLATLPEGIGNLAILQDLVEGRGHPVTRDQVATAAGWLADQGLAVADLGAAVPGVALTAAGADVALGRRQVPGVMPLPSSAWLQDAMRRVHIAASMEDIDAATSWLRQHGLVDGTAAAWWPVLPDAADVAAGRKVVEGVKRPSLGASALTAAARLAGDRLRGV</sequence>
<reference evidence="1 2" key="1">
    <citation type="submission" date="2017-09" db="EMBL/GenBank/DDBJ databases">
        <authorList>
            <person name="Ehlers B."/>
            <person name="Leendertz F.H."/>
        </authorList>
    </citation>
    <scope>NUCLEOTIDE SEQUENCE [LARGE SCALE GENOMIC DNA]</scope>
    <source>
        <strain evidence="1 2">USBA 140</strain>
    </source>
</reference>
<accession>A0A286GYR1</accession>
<evidence type="ECO:0008006" key="3">
    <source>
        <dbReference type="Google" id="ProtNLM"/>
    </source>
</evidence>
<protein>
    <recommendedName>
        <fullName evidence="3">ArsR family transcriptional regulator</fullName>
    </recommendedName>
</protein>
<dbReference type="AlphaFoldDB" id="A0A286GYR1"/>
<gene>
    <name evidence="1" type="ORF">SAMN05421508_11383</name>
</gene>
<dbReference type="Proteomes" id="UP000219621">
    <property type="component" value="Unassembled WGS sequence"/>
</dbReference>
<organism evidence="1 2">
    <name type="scientific">Caenispirillum bisanense</name>
    <dbReference type="NCBI Taxonomy" id="414052"/>
    <lineage>
        <taxon>Bacteria</taxon>
        <taxon>Pseudomonadati</taxon>
        <taxon>Pseudomonadota</taxon>
        <taxon>Alphaproteobacteria</taxon>
        <taxon>Rhodospirillales</taxon>
        <taxon>Novispirillaceae</taxon>
        <taxon>Caenispirillum</taxon>
    </lineage>
</organism>
<dbReference type="RefSeq" id="WP_101614040.1">
    <property type="nucleotide sequence ID" value="NZ_OCNJ01000013.1"/>
</dbReference>
<proteinExistence type="predicted"/>